<dbReference type="Proteomes" id="UP000030146">
    <property type="component" value="Unassembled WGS sequence"/>
</dbReference>
<feature type="domain" description="Putative Se/S carrier protein-like" evidence="1">
    <location>
        <begin position="10"/>
        <end position="70"/>
    </location>
</feature>
<accession>A0A099WSV0</accession>
<dbReference type="PATRIC" id="fig|111105.18.peg.2239"/>
<evidence type="ECO:0000313" key="3">
    <source>
        <dbReference type="Proteomes" id="UP000030146"/>
    </source>
</evidence>
<dbReference type="RefSeq" id="WP_018965470.1">
    <property type="nucleotide sequence ID" value="NZ_JASBZW010000026.1"/>
</dbReference>
<organism evidence="2 3">
    <name type="scientific">Porphyromonas gulae</name>
    <dbReference type="NCBI Taxonomy" id="111105"/>
    <lineage>
        <taxon>Bacteria</taxon>
        <taxon>Pseudomonadati</taxon>
        <taxon>Bacteroidota</taxon>
        <taxon>Bacteroidia</taxon>
        <taxon>Bacteroidales</taxon>
        <taxon>Porphyromonadaceae</taxon>
        <taxon>Porphyromonas</taxon>
    </lineage>
</organism>
<keyword evidence="3" id="KW-1185">Reference proteome</keyword>
<proteinExistence type="predicted"/>
<comment type="caution">
    <text evidence="2">The sequence shown here is derived from an EMBL/GenBank/DDBJ whole genome shotgun (WGS) entry which is preliminary data.</text>
</comment>
<reference evidence="2 3" key="1">
    <citation type="submission" date="2014-08" db="EMBL/GenBank/DDBJ databases">
        <title>Porphyromonas gulae strain:COT-052_OH3439 Genome sequencing.</title>
        <authorList>
            <person name="Wallis C."/>
            <person name="Deusch O."/>
            <person name="O'Flynn C."/>
            <person name="Davis I."/>
            <person name="Jospin G."/>
            <person name="Darling A.E."/>
            <person name="Coil D.A."/>
            <person name="Alexiev A."/>
            <person name="Horsfall A."/>
            <person name="Kirkwood N."/>
            <person name="Harris S."/>
            <person name="Eisen J.A."/>
        </authorList>
    </citation>
    <scope>NUCLEOTIDE SEQUENCE [LARGE SCALE GENOMIC DNA]</scope>
    <source>
        <strain evidence="3">COT-052 OH3439</strain>
    </source>
</reference>
<dbReference type="Pfam" id="PF11823">
    <property type="entry name" value="Se_S_carrier"/>
    <property type="match status" value="1"/>
</dbReference>
<protein>
    <recommendedName>
        <fullName evidence="1">Putative Se/S carrier protein-like domain-containing protein</fullName>
    </recommendedName>
</protein>
<dbReference type="AlphaFoldDB" id="A0A099WSV0"/>
<dbReference type="GeneID" id="57240452"/>
<dbReference type="EMBL" id="JRAK01000153">
    <property type="protein sequence ID" value="KGN84142.1"/>
    <property type="molecule type" value="Genomic_DNA"/>
</dbReference>
<name>A0A099WSV0_9PORP</name>
<dbReference type="InterPro" id="IPR021778">
    <property type="entry name" value="Se/S_carrier-like"/>
</dbReference>
<gene>
    <name evidence="2" type="ORF">HR15_11300</name>
</gene>
<sequence>MSYEADSRFFLFSTTRDFIRAMKAAEQAELTHRVIAVPTHLSAECGMCLHISSAQEELLETILKRISIPYTIGI</sequence>
<evidence type="ECO:0000259" key="1">
    <source>
        <dbReference type="Pfam" id="PF11823"/>
    </source>
</evidence>
<evidence type="ECO:0000313" key="2">
    <source>
        <dbReference type="EMBL" id="KGN84142.1"/>
    </source>
</evidence>